<keyword evidence="3" id="KW-0444">Lipid biosynthesis</keyword>
<dbReference type="Gene3D" id="1.20.120.1760">
    <property type="match status" value="1"/>
</dbReference>
<gene>
    <name evidence="13" type="ORF">A2304_01655</name>
</gene>
<keyword evidence="10" id="KW-1208">Phospholipid metabolism</keyword>
<comment type="caution">
    <text evidence="13">The sequence shown here is derived from an EMBL/GenBank/DDBJ whole genome shotgun (WGS) entry which is preliminary data.</text>
</comment>
<feature type="transmembrane region" description="Helical" evidence="12">
    <location>
        <begin position="20"/>
        <end position="41"/>
    </location>
</feature>
<proteinExistence type="inferred from homology"/>
<dbReference type="GO" id="GO:0016020">
    <property type="term" value="C:membrane"/>
    <property type="evidence" value="ECO:0007669"/>
    <property type="project" value="UniProtKB-SubCell"/>
</dbReference>
<reference evidence="13 14" key="1">
    <citation type="journal article" date="2016" name="Nat. Commun.">
        <title>Thousands of microbial genomes shed light on interconnected biogeochemical processes in an aquifer system.</title>
        <authorList>
            <person name="Anantharaman K."/>
            <person name="Brown C.T."/>
            <person name="Hug L.A."/>
            <person name="Sharon I."/>
            <person name="Castelle C.J."/>
            <person name="Probst A.J."/>
            <person name="Thomas B.C."/>
            <person name="Singh A."/>
            <person name="Wilkins M.J."/>
            <person name="Karaoz U."/>
            <person name="Brodie E.L."/>
            <person name="Williams K.H."/>
            <person name="Hubbard S.S."/>
            <person name="Banfield J.F."/>
        </authorList>
    </citation>
    <scope>NUCLEOTIDE SEQUENCE [LARGE SCALE GENOMIC DNA]</scope>
</reference>
<dbReference type="PIRSF" id="PIRSF000847">
    <property type="entry name" value="Phos_ph_gly_syn"/>
    <property type="match status" value="1"/>
</dbReference>
<organism evidence="13 14">
    <name type="scientific">Candidatus Uhrbacteria bacterium RIFOXYB2_FULL_57_15</name>
    <dbReference type="NCBI Taxonomy" id="1802422"/>
    <lineage>
        <taxon>Bacteria</taxon>
        <taxon>Candidatus Uhriibacteriota</taxon>
    </lineage>
</organism>
<evidence type="ECO:0000313" key="13">
    <source>
        <dbReference type="EMBL" id="OGL98382.1"/>
    </source>
</evidence>
<dbReference type="Pfam" id="PF01066">
    <property type="entry name" value="CDP-OH_P_transf"/>
    <property type="match status" value="1"/>
</dbReference>
<evidence type="ECO:0000256" key="4">
    <source>
        <dbReference type="ARBA" id="ARBA00022679"/>
    </source>
</evidence>
<dbReference type="AlphaFoldDB" id="A0A1F7W6E9"/>
<dbReference type="GO" id="GO:0046474">
    <property type="term" value="P:glycerophospholipid biosynthetic process"/>
    <property type="evidence" value="ECO:0007669"/>
    <property type="project" value="TreeGrafter"/>
</dbReference>
<dbReference type="PANTHER" id="PTHR14269:SF62">
    <property type="entry name" value="CDP-DIACYLGLYCEROL--GLYCEROL-3-PHOSPHATE 3-PHOSPHATIDYLTRANSFERASE 1, CHLOROPLASTIC"/>
    <property type="match status" value="1"/>
</dbReference>
<comment type="similarity">
    <text evidence="2 11">Belongs to the CDP-alcohol phosphatidyltransferase class-I family.</text>
</comment>
<keyword evidence="9" id="KW-0594">Phospholipid biosynthesis</keyword>
<keyword evidence="4 11" id="KW-0808">Transferase</keyword>
<accession>A0A1F7W6E9</accession>
<evidence type="ECO:0000256" key="12">
    <source>
        <dbReference type="SAM" id="Phobius"/>
    </source>
</evidence>
<evidence type="ECO:0000256" key="10">
    <source>
        <dbReference type="ARBA" id="ARBA00023264"/>
    </source>
</evidence>
<evidence type="ECO:0000256" key="3">
    <source>
        <dbReference type="ARBA" id="ARBA00022516"/>
    </source>
</evidence>
<dbReference type="InterPro" id="IPR000462">
    <property type="entry name" value="CDP-OH_P_trans"/>
</dbReference>
<name>A0A1F7W6E9_9BACT</name>
<evidence type="ECO:0000256" key="9">
    <source>
        <dbReference type="ARBA" id="ARBA00023209"/>
    </source>
</evidence>
<feature type="transmembrane region" description="Helical" evidence="12">
    <location>
        <begin position="169"/>
        <end position="191"/>
    </location>
</feature>
<dbReference type="EMBL" id="MGFE01000020">
    <property type="protein sequence ID" value="OGL98382.1"/>
    <property type="molecule type" value="Genomic_DNA"/>
</dbReference>
<dbReference type="Proteomes" id="UP000176501">
    <property type="component" value="Unassembled WGS sequence"/>
</dbReference>
<comment type="subcellular location">
    <subcellularLocation>
        <location evidence="1">Membrane</location>
        <topology evidence="1">Multi-pass membrane protein</topology>
    </subcellularLocation>
</comment>
<protein>
    <recommendedName>
        <fullName evidence="15">CDP-diacylglycerol--glycerol-3-phosphate 3-phosphatidyltransferase</fullName>
    </recommendedName>
</protein>
<feature type="transmembrane region" description="Helical" evidence="12">
    <location>
        <begin position="142"/>
        <end position="163"/>
    </location>
</feature>
<feature type="transmembrane region" description="Helical" evidence="12">
    <location>
        <begin position="87"/>
        <end position="106"/>
    </location>
</feature>
<feature type="transmembrane region" description="Helical" evidence="12">
    <location>
        <begin position="47"/>
        <end position="66"/>
    </location>
</feature>
<keyword evidence="5 12" id="KW-0812">Transmembrane</keyword>
<evidence type="ECO:0000256" key="7">
    <source>
        <dbReference type="ARBA" id="ARBA00023098"/>
    </source>
</evidence>
<evidence type="ECO:0000256" key="6">
    <source>
        <dbReference type="ARBA" id="ARBA00022989"/>
    </source>
</evidence>
<evidence type="ECO:0000256" key="5">
    <source>
        <dbReference type="ARBA" id="ARBA00022692"/>
    </source>
</evidence>
<keyword evidence="6 12" id="KW-1133">Transmembrane helix</keyword>
<evidence type="ECO:0000256" key="1">
    <source>
        <dbReference type="ARBA" id="ARBA00004141"/>
    </source>
</evidence>
<dbReference type="InterPro" id="IPR050324">
    <property type="entry name" value="CDP-alcohol_PTase-I"/>
</dbReference>
<dbReference type="InterPro" id="IPR048254">
    <property type="entry name" value="CDP_ALCOHOL_P_TRANSF_CS"/>
</dbReference>
<dbReference type="GO" id="GO:0008444">
    <property type="term" value="F:CDP-diacylglycerol-glycerol-3-phosphate 3-phosphatidyltransferase activity"/>
    <property type="evidence" value="ECO:0007669"/>
    <property type="project" value="InterPro"/>
</dbReference>
<keyword evidence="8 12" id="KW-0472">Membrane</keyword>
<evidence type="ECO:0000313" key="14">
    <source>
        <dbReference type="Proteomes" id="UP000176501"/>
    </source>
</evidence>
<dbReference type="PANTHER" id="PTHR14269">
    <property type="entry name" value="CDP-DIACYLGLYCEROL--GLYCEROL-3-PHOSPHATE 3-PHOSPHATIDYLTRANSFERASE-RELATED"/>
    <property type="match status" value="1"/>
</dbReference>
<sequence>MSFERDPHKPFPHDRLLGALVIRFIPSFVTPNVITWFRFILTPFVLYLLYIEDYGAAVPLFVLTAFTDALDGSMARLRNQVTEWGMLYDPIADKFLIGSVILLVVIEHINPLFGLTIIALEVAIVFGGMIRKRMGLPVMANVVGKIKMFLQFLGVTFLLLAVWSGISLFIPFSIATLCLAIAFAVASLLTYGL</sequence>
<dbReference type="InterPro" id="IPR004570">
    <property type="entry name" value="Phosphatidylglycerol_P_synth"/>
</dbReference>
<keyword evidence="7" id="KW-0443">Lipid metabolism</keyword>
<evidence type="ECO:0000256" key="2">
    <source>
        <dbReference type="ARBA" id="ARBA00010441"/>
    </source>
</evidence>
<dbReference type="InterPro" id="IPR043130">
    <property type="entry name" value="CDP-OH_PTrfase_TM_dom"/>
</dbReference>
<dbReference type="PROSITE" id="PS00379">
    <property type="entry name" value="CDP_ALCOHOL_P_TRANSF"/>
    <property type="match status" value="1"/>
</dbReference>
<evidence type="ECO:0000256" key="11">
    <source>
        <dbReference type="RuleBase" id="RU003750"/>
    </source>
</evidence>
<evidence type="ECO:0008006" key="15">
    <source>
        <dbReference type="Google" id="ProtNLM"/>
    </source>
</evidence>
<evidence type="ECO:0000256" key="8">
    <source>
        <dbReference type="ARBA" id="ARBA00023136"/>
    </source>
</evidence>